<comment type="caution">
    <text evidence="2">The sequence shown here is derived from an EMBL/GenBank/DDBJ whole genome shotgun (WGS) entry which is preliminary data.</text>
</comment>
<feature type="region of interest" description="Disordered" evidence="1">
    <location>
        <begin position="151"/>
        <end position="182"/>
    </location>
</feature>
<evidence type="ECO:0000313" key="3">
    <source>
        <dbReference type="Proteomes" id="UP000614601"/>
    </source>
</evidence>
<dbReference type="OrthoDB" id="5806548at2759"/>
<feature type="compositionally biased region" description="Polar residues" evidence="1">
    <location>
        <begin position="153"/>
        <end position="181"/>
    </location>
</feature>
<dbReference type="Proteomes" id="UP000783686">
    <property type="component" value="Unassembled WGS sequence"/>
</dbReference>
<evidence type="ECO:0000313" key="2">
    <source>
        <dbReference type="EMBL" id="CAD5226333.1"/>
    </source>
</evidence>
<evidence type="ECO:0000256" key="1">
    <source>
        <dbReference type="SAM" id="MobiDB-lite"/>
    </source>
</evidence>
<dbReference type="EMBL" id="CAJFDH010000005">
    <property type="protein sequence ID" value="CAD5226333.1"/>
    <property type="molecule type" value="Genomic_DNA"/>
</dbReference>
<feature type="region of interest" description="Disordered" evidence="1">
    <location>
        <begin position="249"/>
        <end position="293"/>
    </location>
</feature>
<feature type="region of interest" description="Disordered" evidence="1">
    <location>
        <begin position="305"/>
        <end position="404"/>
    </location>
</feature>
<name>A0A811LF83_9BILA</name>
<reference evidence="2" key="1">
    <citation type="submission" date="2020-09" db="EMBL/GenBank/DDBJ databases">
        <authorList>
            <person name="Kikuchi T."/>
        </authorList>
    </citation>
    <scope>NUCLEOTIDE SEQUENCE</scope>
    <source>
        <strain evidence="2">SH1</strain>
    </source>
</reference>
<sequence length="404" mass="44884">MIDCAQIRLETLRTYVRAPFNNHSEPIEPLAQPVDTHFENGCAVVSLQAAQRRSAELGRFTVTPVKEPSEAYDHLSVECNGSSAEKRTLLTVSPADSTDSGVPPSPHALEEDVLSPLPGTLTRFDFKATGHSGPVRAPKFRARSASECLDSRGFNTSQPLARQNSVNSSNDSSIYTPNGTPLRSILKKPKVLPPGMGHTLVLGQSSLKRSKRFVLARSVSECQDDSFRLNVSFDQISLDDLVSMDDLSAPNSPLSVCDESEEFEKDGDEANGQEEDDEEENDDEKHQRTKRVSFNELVQARVYRSSSSILASKNRQERRQQKRQSGQRRRTDSEASEEEQKAPKQRKNDEEFVAPLAGSDEAADLSRRRDSGIDEEEDQDKTLTAPPKQLHRFLSRDSALGDEE</sequence>
<accession>A0A811LF83</accession>
<feature type="compositionally biased region" description="Basic and acidic residues" evidence="1">
    <location>
        <begin position="329"/>
        <end position="350"/>
    </location>
</feature>
<organism evidence="2 3">
    <name type="scientific">Bursaphelenchus okinawaensis</name>
    <dbReference type="NCBI Taxonomy" id="465554"/>
    <lineage>
        <taxon>Eukaryota</taxon>
        <taxon>Metazoa</taxon>
        <taxon>Ecdysozoa</taxon>
        <taxon>Nematoda</taxon>
        <taxon>Chromadorea</taxon>
        <taxon>Rhabditida</taxon>
        <taxon>Tylenchina</taxon>
        <taxon>Tylenchomorpha</taxon>
        <taxon>Aphelenchoidea</taxon>
        <taxon>Aphelenchoididae</taxon>
        <taxon>Bursaphelenchus</taxon>
    </lineage>
</organism>
<proteinExistence type="predicted"/>
<dbReference type="Proteomes" id="UP000614601">
    <property type="component" value="Unassembled WGS sequence"/>
</dbReference>
<feature type="compositionally biased region" description="Acidic residues" evidence="1">
    <location>
        <begin position="258"/>
        <end position="282"/>
    </location>
</feature>
<gene>
    <name evidence="2" type="ORF">BOKJ2_LOCUS12025</name>
</gene>
<keyword evidence="3" id="KW-1185">Reference proteome</keyword>
<dbReference type="AlphaFoldDB" id="A0A811LF83"/>
<protein>
    <submittedName>
        <fullName evidence="2">Uncharacterized protein</fullName>
    </submittedName>
</protein>
<dbReference type="EMBL" id="CAJFCW020000005">
    <property type="protein sequence ID" value="CAG9122032.1"/>
    <property type="molecule type" value="Genomic_DNA"/>
</dbReference>